<accession>A0A1G2SLV0</accession>
<protein>
    <recommendedName>
        <fullName evidence="4">LamG-like jellyroll fold domain-containing protein</fullName>
    </recommendedName>
</protein>
<feature type="domain" description="LamG-like jellyroll fold" evidence="4">
    <location>
        <begin position="117"/>
        <end position="246"/>
    </location>
</feature>
<sequence>MGVLNKRFAVLLLVTVCAGIFSVFSTASAGTIRKPPTNLNLTGYWPMNEEQGTIVGDASGNRRDLRFNTGISVTNPTWTNGKRNRALNFDGVGASLFRKDNATLPAATTLISTATGTVSVWVRPAASGVEPIYIYESPAIVADSLGYFGIHQASLGGDDRLWAYNYDTGEAMVGFTYTPGEWVHITWMHASSTLYVYKNGVLEDSTPSGNTGTLGTAFRVGKSFGNTYFSGDIDELRTYNRPLTDSEIMRLYQTGAVTIGRINKSPGTLATGLKGHWTFDGKDMQQNVADMSGTGNNGKLSGQTSTTTIIGKIGQALDFDGTDDYVNAGSSSGLKPGSGVSFTASLWYKGAGDGTKYFIGAPSTAAQSFWYVGESGTQFFSTSESTLGTVVSYTLPSDNDWHHLVVTLDRSTSPDTVTAYIDGVSVGSATEVGGMDGATAGGSGGTYIGRGYWAAPGAYRQGPMDDVRIYNRALSASEIKQLYLLGGEKVAKTTTPTGTLTSGIIAHYTFDGKDMYQNVADVSGGGNHGALFGQAATTTAIGEIGQALNFDGTDDYVKVSHATLFDLSDFSYSVWVNPAISSGAYKSIIDADDDKQLLSINEGRYEVYGRCSGVGGTAKKNEWHHLVWTVSGTSYVLYEDGVQIKSGSGCSSSINAGAIHIGAGVFMGAPNEAFNGKIDDVRIYNRALSASEAKQLYLLGK</sequence>
<name>A0A1G2SLV0_9BACT</name>
<evidence type="ECO:0000256" key="2">
    <source>
        <dbReference type="ARBA" id="ARBA00023157"/>
    </source>
</evidence>
<dbReference type="SUPFAM" id="SSF49899">
    <property type="entry name" value="Concanavalin A-like lectins/glucanases"/>
    <property type="match status" value="3"/>
</dbReference>
<comment type="caution">
    <text evidence="5">The sequence shown here is derived from an EMBL/GenBank/DDBJ whole genome shotgun (WGS) entry which is preliminary data.</text>
</comment>
<evidence type="ECO:0000313" key="5">
    <source>
        <dbReference type="EMBL" id="OHA85997.1"/>
    </source>
</evidence>
<evidence type="ECO:0000313" key="6">
    <source>
        <dbReference type="Proteomes" id="UP000178168"/>
    </source>
</evidence>
<evidence type="ECO:0000256" key="1">
    <source>
        <dbReference type="ARBA" id="ARBA00022729"/>
    </source>
</evidence>
<dbReference type="Gene3D" id="2.60.120.200">
    <property type="match status" value="3"/>
</dbReference>
<organism evidence="5 6">
    <name type="scientific">Candidatus Yonathbacteria bacterium RIFOXYD1_FULL_52_36</name>
    <dbReference type="NCBI Taxonomy" id="1802730"/>
    <lineage>
        <taxon>Bacteria</taxon>
        <taxon>Candidatus Yonathiibacteriota</taxon>
    </lineage>
</organism>
<proteinExistence type="predicted"/>
<dbReference type="STRING" id="1802730.A2591_02345"/>
<dbReference type="AlphaFoldDB" id="A0A1G2SLV0"/>
<evidence type="ECO:0000259" key="4">
    <source>
        <dbReference type="SMART" id="SM00560"/>
    </source>
</evidence>
<dbReference type="SMART" id="SM00560">
    <property type="entry name" value="LamGL"/>
    <property type="match status" value="3"/>
</dbReference>
<dbReference type="PANTHER" id="PTHR42535:SF2">
    <property type="entry name" value="CHROMOSOME UNDETERMINED SCAFFOLD_146, WHOLE GENOME SHOTGUN SEQUENCE"/>
    <property type="match status" value="1"/>
</dbReference>
<dbReference type="Pfam" id="PF13385">
    <property type="entry name" value="Laminin_G_3"/>
    <property type="match status" value="3"/>
</dbReference>
<feature type="chain" id="PRO_5009584484" description="LamG-like jellyroll fold domain-containing protein" evidence="3">
    <location>
        <begin position="30"/>
        <end position="701"/>
    </location>
</feature>
<dbReference type="EMBL" id="MHUZ01000011">
    <property type="protein sequence ID" value="OHA85997.1"/>
    <property type="molecule type" value="Genomic_DNA"/>
</dbReference>
<gene>
    <name evidence="5" type="ORF">A2591_02345</name>
</gene>
<dbReference type="InterPro" id="IPR013320">
    <property type="entry name" value="ConA-like_dom_sf"/>
</dbReference>
<reference evidence="5 6" key="1">
    <citation type="journal article" date="2016" name="Nat. Commun.">
        <title>Thousands of microbial genomes shed light on interconnected biogeochemical processes in an aquifer system.</title>
        <authorList>
            <person name="Anantharaman K."/>
            <person name="Brown C.T."/>
            <person name="Hug L.A."/>
            <person name="Sharon I."/>
            <person name="Castelle C.J."/>
            <person name="Probst A.J."/>
            <person name="Thomas B.C."/>
            <person name="Singh A."/>
            <person name="Wilkins M.J."/>
            <person name="Karaoz U."/>
            <person name="Brodie E.L."/>
            <person name="Williams K.H."/>
            <person name="Hubbard S.S."/>
            <person name="Banfield J.F."/>
        </authorList>
    </citation>
    <scope>NUCLEOTIDE SEQUENCE [LARGE SCALE GENOMIC DNA]</scope>
</reference>
<keyword evidence="1 3" id="KW-0732">Signal</keyword>
<feature type="signal peptide" evidence="3">
    <location>
        <begin position="1"/>
        <end position="29"/>
    </location>
</feature>
<evidence type="ECO:0000256" key="3">
    <source>
        <dbReference type="SAM" id="SignalP"/>
    </source>
</evidence>
<keyword evidence="2" id="KW-1015">Disulfide bond</keyword>
<dbReference type="PANTHER" id="PTHR42535">
    <property type="entry name" value="OOKINETE PROTEIN, PUTATIVE-RELATED"/>
    <property type="match status" value="1"/>
</dbReference>
<feature type="domain" description="LamG-like jellyroll fold" evidence="4">
    <location>
        <begin position="340"/>
        <end position="477"/>
    </location>
</feature>
<feature type="domain" description="LamG-like jellyroll fold" evidence="4">
    <location>
        <begin position="568"/>
        <end position="691"/>
    </location>
</feature>
<dbReference type="Proteomes" id="UP000178168">
    <property type="component" value="Unassembled WGS sequence"/>
</dbReference>
<dbReference type="InterPro" id="IPR006558">
    <property type="entry name" value="LamG-like"/>
</dbReference>